<dbReference type="GO" id="GO:0016020">
    <property type="term" value="C:membrane"/>
    <property type="evidence" value="ECO:0007669"/>
    <property type="project" value="UniProtKB-SubCell"/>
</dbReference>
<dbReference type="STRING" id="867904.Metho_0418"/>
<dbReference type="Proteomes" id="UP000010866">
    <property type="component" value="Chromosome"/>
</dbReference>
<keyword evidence="7" id="KW-1185">Reference proteome</keyword>
<evidence type="ECO:0000256" key="5">
    <source>
        <dbReference type="SAM" id="Phobius"/>
    </source>
</evidence>
<keyword evidence="3 5" id="KW-1133">Transmembrane helix</keyword>
<dbReference type="HOGENOM" id="CLU_095018_3_0_2"/>
<dbReference type="InterPro" id="IPR019109">
    <property type="entry name" value="MamF_MmsF"/>
</dbReference>
<dbReference type="PANTHER" id="PTHR36460:SF1">
    <property type="entry name" value="UPF0132 DOMAIN PROTEIN (AFU_ORTHOLOGUE AFUA_3G10255)"/>
    <property type="match status" value="1"/>
</dbReference>
<evidence type="ECO:0000313" key="6">
    <source>
        <dbReference type="EMBL" id="AGB48687.1"/>
    </source>
</evidence>
<dbReference type="EMBL" id="CP003362">
    <property type="protein sequence ID" value="AGB48687.1"/>
    <property type="molecule type" value="Genomic_DNA"/>
</dbReference>
<reference evidence="7" key="1">
    <citation type="submission" date="2012-02" db="EMBL/GenBank/DDBJ databases">
        <title>Complete sequence of chromosome of Methanomethylovorans hollandica DSM 15978.</title>
        <authorList>
            <person name="Lucas S."/>
            <person name="Copeland A."/>
            <person name="Lapidus A."/>
            <person name="Glavina del Rio T."/>
            <person name="Dalin E."/>
            <person name="Tice H."/>
            <person name="Bruce D."/>
            <person name="Goodwin L."/>
            <person name="Pitluck S."/>
            <person name="Peters L."/>
            <person name="Mikhailova N."/>
            <person name="Held B."/>
            <person name="Kyrpides N."/>
            <person name="Mavromatis K."/>
            <person name="Ivanova N."/>
            <person name="Brettin T."/>
            <person name="Detter J.C."/>
            <person name="Han C."/>
            <person name="Larimer F."/>
            <person name="Land M."/>
            <person name="Hauser L."/>
            <person name="Markowitz V."/>
            <person name="Cheng J.-F."/>
            <person name="Hugenholtz P."/>
            <person name="Woyke T."/>
            <person name="Wu D."/>
            <person name="Spring S."/>
            <person name="Schroeder M."/>
            <person name="Brambilla E."/>
            <person name="Klenk H.-P."/>
            <person name="Eisen J.A."/>
        </authorList>
    </citation>
    <scope>NUCLEOTIDE SEQUENCE [LARGE SCALE GENOMIC DNA]</scope>
    <source>
        <strain evidence="7">DSM 15978 / NBRC 107637 / DMS1</strain>
    </source>
</reference>
<dbReference type="RefSeq" id="WP_015323856.1">
    <property type="nucleotide sequence ID" value="NC_019977.1"/>
</dbReference>
<dbReference type="OrthoDB" id="329551at2157"/>
<feature type="transmembrane region" description="Helical" evidence="5">
    <location>
        <begin position="44"/>
        <end position="63"/>
    </location>
</feature>
<feature type="transmembrane region" description="Helical" evidence="5">
    <location>
        <begin position="12"/>
        <end position="32"/>
    </location>
</feature>
<sequence>MTYKTSIGLNENVVAALCYIGFWFTGILFLLIERQNKFVRFHAMQSVLVFIPLALIVFLIGWIPYFGWVLADFAGFLSLFLLLAFVIMAYRGAKFKVPIVGKYAYDSVYKNK</sequence>
<keyword evidence="4 5" id="KW-0472">Membrane</keyword>
<evidence type="ECO:0000313" key="7">
    <source>
        <dbReference type="Proteomes" id="UP000010866"/>
    </source>
</evidence>
<gene>
    <name evidence="6" type="ordered locus">Metho_0418</name>
</gene>
<evidence type="ECO:0000256" key="1">
    <source>
        <dbReference type="ARBA" id="ARBA00004141"/>
    </source>
</evidence>
<accession>L0KTC1</accession>
<dbReference type="KEGG" id="mhz:Metho_0418"/>
<dbReference type="GeneID" id="14407524"/>
<dbReference type="Pfam" id="PF09685">
    <property type="entry name" value="MamF_MmsF"/>
    <property type="match status" value="1"/>
</dbReference>
<keyword evidence="2 5" id="KW-0812">Transmembrane</keyword>
<feature type="transmembrane region" description="Helical" evidence="5">
    <location>
        <begin position="69"/>
        <end position="90"/>
    </location>
</feature>
<evidence type="ECO:0000256" key="2">
    <source>
        <dbReference type="ARBA" id="ARBA00022692"/>
    </source>
</evidence>
<evidence type="ECO:0000256" key="4">
    <source>
        <dbReference type="ARBA" id="ARBA00023136"/>
    </source>
</evidence>
<protein>
    <submittedName>
        <fullName evidence="6">Putative membrane protein</fullName>
    </submittedName>
</protein>
<comment type="subcellular location">
    <subcellularLocation>
        <location evidence="1">Membrane</location>
        <topology evidence="1">Multi-pass membrane protein</topology>
    </subcellularLocation>
</comment>
<evidence type="ECO:0000256" key="3">
    <source>
        <dbReference type="ARBA" id="ARBA00022989"/>
    </source>
</evidence>
<proteinExistence type="predicted"/>
<dbReference type="AlphaFoldDB" id="L0KTC1"/>
<organism evidence="6 7">
    <name type="scientific">Methanomethylovorans hollandica (strain DSM 15978 / NBRC 107637 / DMS1)</name>
    <dbReference type="NCBI Taxonomy" id="867904"/>
    <lineage>
        <taxon>Archaea</taxon>
        <taxon>Methanobacteriati</taxon>
        <taxon>Methanobacteriota</taxon>
        <taxon>Stenosarchaea group</taxon>
        <taxon>Methanomicrobia</taxon>
        <taxon>Methanosarcinales</taxon>
        <taxon>Methanosarcinaceae</taxon>
        <taxon>Methanomethylovorans</taxon>
    </lineage>
</organism>
<name>L0KTC1_METHD</name>
<dbReference type="PANTHER" id="PTHR36460">
    <property type="entry name" value="UPF0132 DOMAIN PROTEIN (AFU_ORTHOLOGUE AFUA_3G10255)"/>
    <property type="match status" value="1"/>
</dbReference>